<evidence type="ECO:0000313" key="14">
    <source>
        <dbReference type="EMBL" id="KAJ8937210.1"/>
    </source>
</evidence>
<reference evidence="14" key="1">
    <citation type="journal article" date="2023" name="Insect Mol. Biol.">
        <title>Genome sequencing provides insights into the evolution of gene families encoding plant cell wall-degrading enzymes in longhorned beetles.</title>
        <authorList>
            <person name="Shin N.R."/>
            <person name="Okamura Y."/>
            <person name="Kirsch R."/>
            <person name="Pauchet Y."/>
        </authorList>
    </citation>
    <scope>NUCLEOTIDE SEQUENCE</scope>
    <source>
        <strain evidence="14">AMC_N1</strain>
    </source>
</reference>
<evidence type="ECO:0000259" key="13">
    <source>
        <dbReference type="Pfam" id="PF11721"/>
    </source>
</evidence>
<keyword evidence="15" id="KW-1185">Reference proteome</keyword>
<evidence type="ECO:0000256" key="12">
    <source>
        <dbReference type="SAM" id="SignalP"/>
    </source>
</evidence>
<feature type="chain" id="PRO_5043395567" description="Malectin domain-containing protein" evidence="12">
    <location>
        <begin position="31"/>
        <end position="272"/>
    </location>
</feature>
<name>A0AAV8XF78_9CUCU</name>
<keyword evidence="6 11" id="KW-1133">Transmembrane helix</keyword>
<evidence type="ECO:0000256" key="4">
    <source>
        <dbReference type="ARBA" id="ARBA00022729"/>
    </source>
</evidence>
<feature type="signal peptide" evidence="12">
    <location>
        <begin position="1"/>
        <end position="30"/>
    </location>
</feature>
<proteinExistence type="inferred from homology"/>
<evidence type="ECO:0000256" key="8">
    <source>
        <dbReference type="ARBA" id="ARBA00023180"/>
    </source>
</evidence>
<evidence type="ECO:0000256" key="1">
    <source>
        <dbReference type="ARBA" id="ARBA00004115"/>
    </source>
</evidence>
<dbReference type="Pfam" id="PF11721">
    <property type="entry name" value="Malectin"/>
    <property type="match status" value="1"/>
</dbReference>
<dbReference type="AlphaFoldDB" id="A0AAV8XF78"/>
<accession>A0AAV8XF78</accession>
<gene>
    <name evidence="14" type="ORF">NQ318_006631</name>
</gene>
<dbReference type="Gene3D" id="2.60.120.430">
    <property type="entry name" value="Galactose-binding lectin"/>
    <property type="match status" value="1"/>
</dbReference>
<evidence type="ECO:0000256" key="10">
    <source>
        <dbReference type="SAM" id="MobiDB-lite"/>
    </source>
</evidence>
<dbReference type="GO" id="GO:0030246">
    <property type="term" value="F:carbohydrate binding"/>
    <property type="evidence" value="ECO:0007669"/>
    <property type="project" value="InterPro"/>
</dbReference>
<protein>
    <recommendedName>
        <fullName evidence="13">Malectin domain-containing protein</fullName>
    </recommendedName>
</protein>
<evidence type="ECO:0000313" key="15">
    <source>
        <dbReference type="Proteomes" id="UP001162162"/>
    </source>
</evidence>
<sequence>MILRNPIEKSVIRLCCLLSLFFTLVTKVRCTGQLVYAVNCGGEAHTDSYGIRYERDPLHGRIGIASDYGTRLLIGRIPPNDFILYQTERYHTNSFGYDIPVSSDGDYVLVLKFCEVYFNAPNQKVFDVLLNGNTIIRNLDIFEKVGRGVAHDEYIPFRISKGRVFVKGEESELSGGRIRIDFIKGYKDNPKINAMYVMKGTLEDIPKLPPIPVDSSPIDSVTEEPEVPDKQRRPSGPQEPDPYTEESSLMLPIFIAIGAFIPLLFLFVQIVI</sequence>
<evidence type="ECO:0000256" key="7">
    <source>
        <dbReference type="ARBA" id="ARBA00023136"/>
    </source>
</evidence>
<dbReference type="EMBL" id="JAPWTK010000671">
    <property type="protein sequence ID" value="KAJ8937210.1"/>
    <property type="molecule type" value="Genomic_DNA"/>
</dbReference>
<keyword evidence="4 12" id="KW-0732">Signal</keyword>
<comment type="similarity">
    <text evidence="2">Belongs to the malectin family.</text>
</comment>
<dbReference type="Proteomes" id="UP001162162">
    <property type="component" value="Unassembled WGS sequence"/>
</dbReference>
<keyword evidence="7 11" id="KW-0472">Membrane</keyword>
<comment type="subcellular location">
    <subcellularLocation>
        <location evidence="1">Endoplasmic reticulum membrane</location>
        <topology evidence="1">Single-pass type I membrane protein</topology>
    </subcellularLocation>
</comment>
<dbReference type="InterPro" id="IPR039155">
    <property type="entry name" value="MLEC"/>
</dbReference>
<evidence type="ECO:0000256" key="9">
    <source>
        <dbReference type="ARBA" id="ARBA00023277"/>
    </source>
</evidence>
<keyword evidence="8" id="KW-0325">Glycoprotein</keyword>
<dbReference type="PANTHER" id="PTHR13460">
    <property type="match status" value="1"/>
</dbReference>
<evidence type="ECO:0000256" key="2">
    <source>
        <dbReference type="ARBA" id="ARBA00009141"/>
    </source>
</evidence>
<keyword evidence="9" id="KW-0119">Carbohydrate metabolism</keyword>
<keyword evidence="5" id="KW-0256">Endoplasmic reticulum</keyword>
<dbReference type="GO" id="GO:0005789">
    <property type="term" value="C:endoplasmic reticulum membrane"/>
    <property type="evidence" value="ECO:0007669"/>
    <property type="project" value="UniProtKB-SubCell"/>
</dbReference>
<dbReference type="InterPro" id="IPR021720">
    <property type="entry name" value="Malectin_dom"/>
</dbReference>
<evidence type="ECO:0000256" key="6">
    <source>
        <dbReference type="ARBA" id="ARBA00022989"/>
    </source>
</evidence>
<evidence type="ECO:0000256" key="3">
    <source>
        <dbReference type="ARBA" id="ARBA00022692"/>
    </source>
</evidence>
<feature type="transmembrane region" description="Helical" evidence="11">
    <location>
        <begin position="249"/>
        <end position="271"/>
    </location>
</feature>
<evidence type="ECO:0000256" key="5">
    <source>
        <dbReference type="ARBA" id="ARBA00022824"/>
    </source>
</evidence>
<organism evidence="14 15">
    <name type="scientific">Aromia moschata</name>
    <dbReference type="NCBI Taxonomy" id="1265417"/>
    <lineage>
        <taxon>Eukaryota</taxon>
        <taxon>Metazoa</taxon>
        <taxon>Ecdysozoa</taxon>
        <taxon>Arthropoda</taxon>
        <taxon>Hexapoda</taxon>
        <taxon>Insecta</taxon>
        <taxon>Pterygota</taxon>
        <taxon>Neoptera</taxon>
        <taxon>Endopterygota</taxon>
        <taxon>Coleoptera</taxon>
        <taxon>Polyphaga</taxon>
        <taxon>Cucujiformia</taxon>
        <taxon>Chrysomeloidea</taxon>
        <taxon>Cerambycidae</taxon>
        <taxon>Cerambycinae</taxon>
        <taxon>Callichromatini</taxon>
        <taxon>Aromia</taxon>
    </lineage>
</organism>
<feature type="domain" description="Malectin" evidence="13">
    <location>
        <begin position="35"/>
        <end position="195"/>
    </location>
</feature>
<dbReference type="PANTHER" id="PTHR13460:SF0">
    <property type="entry name" value="MALECTIN"/>
    <property type="match status" value="1"/>
</dbReference>
<feature type="region of interest" description="Disordered" evidence="10">
    <location>
        <begin position="208"/>
        <end position="244"/>
    </location>
</feature>
<evidence type="ECO:0000256" key="11">
    <source>
        <dbReference type="SAM" id="Phobius"/>
    </source>
</evidence>
<keyword evidence="3 11" id="KW-0812">Transmembrane</keyword>
<comment type="caution">
    <text evidence="14">The sequence shown here is derived from an EMBL/GenBank/DDBJ whole genome shotgun (WGS) entry which is preliminary data.</text>
</comment>